<dbReference type="EMBL" id="VOFY01000008">
    <property type="protein sequence ID" value="KAA8590222.1"/>
    <property type="molecule type" value="Genomic_DNA"/>
</dbReference>
<evidence type="ECO:0000256" key="1">
    <source>
        <dbReference type="ARBA" id="ARBA00006484"/>
    </source>
</evidence>
<reference evidence="3 4" key="1">
    <citation type="submission" date="2019-08" db="EMBL/GenBank/DDBJ databases">
        <title>A chromosome-level genome assembly, high-density linkage maps, and genome scans reveal the genomic architecture of hybrid incompatibilities underlying speciation via character displacement in darters (Percidae: Etheostominae).</title>
        <authorList>
            <person name="Moran R.L."/>
            <person name="Catchen J.M."/>
            <person name="Fuller R.C."/>
        </authorList>
    </citation>
    <scope>NUCLEOTIDE SEQUENCE [LARGE SCALE GENOMIC DNA]</scope>
    <source>
        <strain evidence="3">EspeVRDwgs_2016</strain>
        <tissue evidence="3">Muscle</tissue>
    </source>
</reference>
<dbReference type="PANTHER" id="PTHR43157:SF31">
    <property type="entry name" value="PHOSPHATIDYLINOSITOL-GLYCAN BIOSYNTHESIS CLASS F PROTEIN"/>
    <property type="match status" value="1"/>
</dbReference>
<keyword evidence="2" id="KW-0560">Oxidoreductase</keyword>
<name>A0A5J5D656_9PERO</name>
<protein>
    <submittedName>
        <fullName evidence="3">Uncharacterized protein</fullName>
    </submittedName>
</protein>
<dbReference type="PANTHER" id="PTHR43157">
    <property type="entry name" value="PHOSPHATIDYLINOSITOL-GLYCAN BIOSYNTHESIS CLASS F PROTEIN-RELATED"/>
    <property type="match status" value="1"/>
</dbReference>
<dbReference type="Proteomes" id="UP000327493">
    <property type="component" value="Chromosome 8"/>
</dbReference>
<dbReference type="Gene3D" id="3.40.50.720">
    <property type="entry name" value="NAD(P)-binding Rossmann-like Domain"/>
    <property type="match status" value="1"/>
</dbReference>
<evidence type="ECO:0000313" key="3">
    <source>
        <dbReference type="EMBL" id="KAA8590222.1"/>
    </source>
</evidence>
<gene>
    <name evidence="3" type="ORF">FQN60_014156</name>
</gene>
<proteinExistence type="inferred from homology"/>
<sequence>MMIEGAEEKREMGEFCMEMRGADETRSEERFQGNAVAECFVCIVALAYGEDDVFTAAHCDLGYMGDERRTAVTYLVGLTDQIRVANLAERGTRDGREGSEGEVNVITTDVGVKGHMHRRISPYNMKRQQGAATTVYCAVAPELEGLGGMYFNNCFRCLPSIQAQDQSSAESLWELSERLVAERSAGIQAL</sequence>
<keyword evidence="4" id="KW-1185">Reference proteome</keyword>
<evidence type="ECO:0000256" key="2">
    <source>
        <dbReference type="ARBA" id="ARBA00023002"/>
    </source>
</evidence>
<organism evidence="3 4">
    <name type="scientific">Etheostoma spectabile</name>
    <name type="common">orangethroat darter</name>
    <dbReference type="NCBI Taxonomy" id="54343"/>
    <lineage>
        <taxon>Eukaryota</taxon>
        <taxon>Metazoa</taxon>
        <taxon>Chordata</taxon>
        <taxon>Craniata</taxon>
        <taxon>Vertebrata</taxon>
        <taxon>Euteleostomi</taxon>
        <taxon>Actinopterygii</taxon>
        <taxon>Neopterygii</taxon>
        <taxon>Teleostei</taxon>
        <taxon>Neoteleostei</taxon>
        <taxon>Acanthomorphata</taxon>
        <taxon>Eupercaria</taxon>
        <taxon>Perciformes</taxon>
        <taxon>Percoidei</taxon>
        <taxon>Percidae</taxon>
        <taxon>Etheostomatinae</taxon>
        <taxon>Etheostoma</taxon>
    </lineage>
</organism>
<comment type="similarity">
    <text evidence="1">Belongs to the short-chain dehydrogenases/reductases (SDR) family.</text>
</comment>
<dbReference type="AlphaFoldDB" id="A0A5J5D656"/>
<comment type="caution">
    <text evidence="3">The sequence shown here is derived from an EMBL/GenBank/DDBJ whole genome shotgun (WGS) entry which is preliminary data.</text>
</comment>
<evidence type="ECO:0000313" key="4">
    <source>
        <dbReference type="Proteomes" id="UP000327493"/>
    </source>
</evidence>
<dbReference type="GO" id="GO:0016491">
    <property type="term" value="F:oxidoreductase activity"/>
    <property type="evidence" value="ECO:0007669"/>
    <property type="project" value="UniProtKB-KW"/>
</dbReference>
<accession>A0A5J5D656</accession>